<dbReference type="EMBL" id="ACIP02000001">
    <property type="protein sequence ID" value="EEP28953.1"/>
    <property type="molecule type" value="Genomic_DNA"/>
</dbReference>
<keyword evidence="1" id="KW-0378">Hydrolase</keyword>
<comment type="caution">
    <text evidence="3">The sequence shown here is derived from an EMBL/GenBank/DDBJ whole genome shotgun (WGS) entry which is preliminary data.</text>
</comment>
<dbReference type="Gene3D" id="3.40.50.1820">
    <property type="entry name" value="alpha/beta hydrolase"/>
    <property type="match status" value="1"/>
</dbReference>
<keyword evidence="4" id="KW-1185">Reference proteome</keyword>
<accession>C4G8K6</accession>
<dbReference type="PANTHER" id="PTHR48081:SF6">
    <property type="entry name" value="PEPTIDASE S9 PROLYL OLIGOPEPTIDASE CATALYTIC DOMAIN-CONTAINING PROTEIN"/>
    <property type="match status" value="1"/>
</dbReference>
<dbReference type="InterPro" id="IPR049492">
    <property type="entry name" value="BD-FAE-like_dom"/>
</dbReference>
<evidence type="ECO:0000313" key="3">
    <source>
        <dbReference type="EMBL" id="EEP28953.1"/>
    </source>
</evidence>
<protein>
    <recommendedName>
        <fullName evidence="2">BD-FAE-like domain-containing protein</fullName>
    </recommendedName>
</protein>
<evidence type="ECO:0000256" key="1">
    <source>
        <dbReference type="ARBA" id="ARBA00022801"/>
    </source>
</evidence>
<evidence type="ECO:0000313" key="4">
    <source>
        <dbReference type="Proteomes" id="UP000003494"/>
    </source>
</evidence>
<organism evidence="3 4">
    <name type="scientific">Shuttleworthella satelles DSM 14600</name>
    <dbReference type="NCBI Taxonomy" id="626523"/>
    <lineage>
        <taxon>Bacteria</taxon>
        <taxon>Bacillati</taxon>
        <taxon>Bacillota</taxon>
        <taxon>Clostridia</taxon>
        <taxon>Lachnospirales</taxon>
        <taxon>Lachnospiraceae</taxon>
        <taxon>Shuttleworthella</taxon>
    </lineage>
</organism>
<dbReference type="HOGENOM" id="CLU_743724_0_0_9"/>
<dbReference type="STRING" id="626523.GCWU000342_00302"/>
<gene>
    <name evidence="3" type="ORF">GCWU000342_00302</name>
</gene>
<dbReference type="AlphaFoldDB" id="C4G8K6"/>
<dbReference type="PANTHER" id="PTHR48081">
    <property type="entry name" value="AB HYDROLASE SUPERFAMILY PROTEIN C4A8.06C"/>
    <property type="match status" value="1"/>
</dbReference>
<dbReference type="InterPro" id="IPR029058">
    <property type="entry name" value="AB_hydrolase_fold"/>
</dbReference>
<dbReference type="RefSeq" id="WP_006905341.1">
    <property type="nucleotide sequence ID" value="NZ_GG665866.1"/>
</dbReference>
<dbReference type="SUPFAM" id="SSF53474">
    <property type="entry name" value="alpha/beta-Hydrolases"/>
    <property type="match status" value="1"/>
</dbReference>
<proteinExistence type="predicted"/>
<dbReference type="eggNOG" id="COG0657">
    <property type="taxonomic scope" value="Bacteria"/>
</dbReference>
<name>C4G8K6_9FIRM</name>
<dbReference type="GO" id="GO:0016787">
    <property type="term" value="F:hydrolase activity"/>
    <property type="evidence" value="ECO:0007669"/>
    <property type="project" value="UniProtKB-KW"/>
</dbReference>
<reference evidence="3" key="1">
    <citation type="submission" date="2009-04" db="EMBL/GenBank/DDBJ databases">
        <authorList>
            <person name="Weinstock G."/>
            <person name="Sodergren E."/>
            <person name="Clifton S."/>
            <person name="Fulton L."/>
            <person name="Fulton B."/>
            <person name="Courtney L."/>
            <person name="Fronick C."/>
            <person name="Harrison M."/>
            <person name="Strong C."/>
            <person name="Farmer C."/>
            <person name="Delahaunty K."/>
            <person name="Markovic C."/>
            <person name="Hall O."/>
            <person name="Minx P."/>
            <person name="Tomlinson C."/>
            <person name="Mitreva M."/>
            <person name="Nelson J."/>
            <person name="Hou S."/>
            <person name="Wollam A."/>
            <person name="Pepin K.H."/>
            <person name="Johnson M."/>
            <person name="Bhonagiri V."/>
            <person name="Nash W.E."/>
            <person name="Warren W."/>
            <person name="Chinwalla A."/>
            <person name="Mardis E.R."/>
            <person name="Wilson R.K."/>
        </authorList>
    </citation>
    <scope>NUCLEOTIDE SEQUENCE [LARGE SCALE GENOMIC DNA]</scope>
    <source>
        <strain evidence="3">DSM 14600</strain>
    </source>
</reference>
<feature type="domain" description="BD-FAE-like" evidence="2">
    <location>
        <begin position="132"/>
        <end position="318"/>
    </location>
</feature>
<dbReference type="InterPro" id="IPR050300">
    <property type="entry name" value="GDXG_lipolytic_enzyme"/>
</dbReference>
<dbReference type="Pfam" id="PF20434">
    <property type="entry name" value="BD-FAE"/>
    <property type="match status" value="1"/>
</dbReference>
<evidence type="ECO:0000259" key="2">
    <source>
        <dbReference type="Pfam" id="PF20434"/>
    </source>
</evidence>
<sequence length="372" mass="42365">MQWKNQGKLKKLILTYLAGSALLTVGSGLRMEWINRRGNDTERGRKRIRALMGQGRFQQFPLFSLDEIARERKLGQVRLSVFLRDTEEDWEDKSRIRQNRRVIPANSESSGAKNKSAEEMKCINKCGKSDRRKFAIICPGGGYAHLCTDKEGYAIAARLNELGYSCFVLEYRTGFAARSYAPTQDLARAVSYVTEHADQFDVDPEDYALIGFSAGGNLVGLYGTEKYGWKAYGTAKPGAIIMGYPWTNINHWMDHPYWNIWKGLIGLYFTERSNLYYFGIRQSKAKRDSVCVQKWITESFPPTYMFSGAMDVLTPASHHADVMAQALEEKHIPCLYHKYFRLPHGIGLGIGTQAQGWLEEATEFWEKETGQT</sequence>
<dbReference type="Proteomes" id="UP000003494">
    <property type="component" value="Unassembled WGS sequence"/>
</dbReference>